<dbReference type="InterPro" id="IPR011006">
    <property type="entry name" value="CheY-like_superfamily"/>
</dbReference>
<protein>
    <submittedName>
        <fullName evidence="4">Response regulator</fullName>
    </submittedName>
</protein>
<dbReference type="AlphaFoldDB" id="A0A7Z2GS71"/>
<organism evidence="4 5">
    <name type="scientific">Paraburkholderia acidisoli</name>
    <dbReference type="NCBI Taxonomy" id="2571748"/>
    <lineage>
        <taxon>Bacteria</taxon>
        <taxon>Pseudomonadati</taxon>
        <taxon>Pseudomonadota</taxon>
        <taxon>Betaproteobacteria</taxon>
        <taxon>Burkholderiales</taxon>
        <taxon>Burkholderiaceae</taxon>
        <taxon>Paraburkholderia</taxon>
    </lineage>
</organism>
<proteinExistence type="predicted"/>
<sequence length="142" mass="15621">MLMLDNRIRRLAGEVKRMDTSPLRIVVVDDNELVADAVSATLEFEGFQSVPAYSGLDGIAKCQEHEVHAILLDISMPQCDRFATCRQIRSSAALRNILIIAYTALPPDFVCAHSIPGDFDGYCQKGVPADELAMFVASWFAS</sequence>
<dbReference type="PANTHER" id="PTHR44591">
    <property type="entry name" value="STRESS RESPONSE REGULATOR PROTEIN 1"/>
    <property type="match status" value="1"/>
</dbReference>
<keyword evidence="4" id="KW-0614">Plasmid</keyword>
<reference evidence="4 5" key="1">
    <citation type="submission" date="2019-12" db="EMBL/GenBank/DDBJ databases">
        <title>Paraburkholderia acidiphila 7Q-K02 sp. nov and Paraburkholderia acidisoli DHF22 sp. nov., two strains isolated from forest soil.</title>
        <authorList>
            <person name="Gao Z."/>
            <person name="Qiu L."/>
        </authorList>
    </citation>
    <scope>NUCLEOTIDE SEQUENCE [LARGE SCALE GENOMIC DNA]</scope>
    <source>
        <strain evidence="4 5">DHF22</strain>
        <plasmid evidence="4 5">p1</plasmid>
    </source>
</reference>
<keyword evidence="1 2" id="KW-0597">Phosphoprotein</keyword>
<evidence type="ECO:0000313" key="5">
    <source>
        <dbReference type="Proteomes" id="UP000433577"/>
    </source>
</evidence>
<dbReference type="PROSITE" id="PS50110">
    <property type="entry name" value="RESPONSE_REGULATORY"/>
    <property type="match status" value="1"/>
</dbReference>
<dbReference type="GO" id="GO:0000160">
    <property type="term" value="P:phosphorelay signal transduction system"/>
    <property type="evidence" value="ECO:0007669"/>
    <property type="project" value="InterPro"/>
</dbReference>
<dbReference type="InterPro" id="IPR001789">
    <property type="entry name" value="Sig_transdc_resp-reg_receiver"/>
</dbReference>
<evidence type="ECO:0000313" key="4">
    <source>
        <dbReference type="EMBL" id="QGZ66942.1"/>
    </source>
</evidence>
<dbReference type="RefSeq" id="WP_158958773.1">
    <property type="nucleotide sequence ID" value="NZ_CP046917.1"/>
</dbReference>
<dbReference type="KEGG" id="pacs:FAZ98_34440"/>
<evidence type="ECO:0000259" key="3">
    <source>
        <dbReference type="PROSITE" id="PS50110"/>
    </source>
</evidence>
<dbReference type="EMBL" id="CP046917">
    <property type="protein sequence ID" value="QGZ66942.1"/>
    <property type="molecule type" value="Genomic_DNA"/>
</dbReference>
<dbReference type="InterPro" id="IPR050595">
    <property type="entry name" value="Bact_response_regulator"/>
</dbReference>
<feature type="modified residue" description="4-aspartylphosphate" evidence="2">
    <location>
        <position position="73"/>
    </location>
</feature>
<evidence type="ECO:0000256" key="2">
    <source>
        <dbReference type="PROSITE-ProRule" id="PRU00169"/>
    </source>
</evidence>
<name>A0A7Z2GS71_9BURK</name>
<dbReference type="Gene3D" id="3.40.50.2300">
    <property type="match status" value="1"/>
</dbReference>
<accession>A0A7Z2GS71</accession>
<feature type="domain" description="Response regulatory" evidence="3">
    <location>
        <begin position="24"/>
        <end position="140"/>
    </location>
</feature>
<evidence type="ECO:0000256" key="1">
    <source>
        <dbReference type="ARBA" id="ARBA00022553"/>
    </source>
</evidence>
<geneLocation type="plasmid" evidence="4 5">
    <name>p1</name>
</geneLocation>
<dbReference type="SMART" id="SM00448">
    <property type="entry name" value="REC"/>
    <property type="match status" value="1"/>
</dbReference>
<dbReference type="SUPFAM" id="SSF52172">
    <property type="entry name" value="CheY-like"/>
    <property type="match status" value="1"/>
</dbReference>
<gene>
    <name evidence="4" type="ORF">FAZ98_34440</name>
</gene>
<dbReference type="Pfam" id="PF00072">
    <property type="entry name" value="Response_reg"/>
    <property type="match status" value="1"/>
</dbReference>
<dbReference type="OrthoDB" id="9131147at2"/>
<dbReference type="PANTHER" id="PTHR44591:SF3">
    <property type="entry name" value="RESPONSE REGULATORY DOMAIN-CONTAINING PROTEIN"/>
    <property type="match status" value="1"/>
</dbReference>
<keyword evidence="5" id="KW-1185">Reference proteome</keyword>
<dbReference type="Proteomes" id="UP000433577">
    <property type="component" value="Plasmid p1"/>
</dbReference>